<dbReference type="OrthoDB" id="5295174at2"/>
<gene>
    <name evidence="6" type="ORF">IMCC3317_32530</name>
</gene>
<evidence type="ECO:0000256" key="4">
    <source>
        <dbReference type="SAM" id="Phobius"/>
    </source>
</evidence>
<keyword evidence="4" id="KW-0812">Transmembrane</keyword>
<name>A0A7L4ZN03_9FLAO</name>
<keyword evidence="1" id="KW-0805">Transcription regulation</keyword>
<protein>
    <recommendedName>
        <fullName evidence="5">HTH araC/xylS-type domain-containing protein</fullName>
    </recommendedName>
</protein>
<dbReference type="Pfam" id="PF12833">
    <property type="entry name" value="HTH_18"/>
    <property type="match status" value="1"/>
</dbReference>
<dbReference type="InterPro" id="IPR011990">
    <property type="entry name" value="TPR-like_helical_dom_sf"/>
</dbReference>
<dbReference type="InterPro" id="IPR009057">
    <property type="entry name" value="Homeodomain-like_sf"/>
</dbReference>
<proteinExistence type="predicted"/>
<feature type="transmembrane region" description="Helical" evidence="4">
    <location>
        <begin position="381"/>
        <end position="401"/>
    </location>
</feature>
<keyword evidence="7" id="KW-1185">Reference proteome</keyword>
<dbReference type="SMART" id="SM00342">
    <property type="entry name" value="HTH_ARAC"/>
    <property type="match status" value="1"/>
</dbReference>
<evidence type="ECO:0000256" key="3">
    <source>
        <dbReference type="ARBA" id="ARBA00023163"/>
    </source>
</evidence>
<dbReference type="PANTHER" id="PTHR43280">
    <property type="entry name" value="ARAC-FAMILY TRANSCRIPTIONAL REGULATOR"/>
    <property type="match status" value="1"/>
</dbReference>
<evidence type="ECO:0000256" key="2">
    <source>
        <dbReference type="ARBA" id="ARBA00023125"/>
    </source>
</evidence>
<evidence type="ECO:0000313" key="7">
    <source>
        <dbReference type="Proteomes" id="UP000464657"/>
    </source>
</evidence>
<dbReference type="SUPFAM" id="SSF81901">
    <property type="entry name" value="HCP-like"/>
    <property type="match status" value="1"/>
</dbReference>
<feature type="domain" description="HTH araC/xylS-type" evidence="5">
    <location>
        <begin position="452"/>
        <end position="554"/>
    </location>
</feature>
<dbReference type="PROSITE" id="PS01124">
    <property type="entry name" value="HTH_ARAC_FAMILY_2"/>
    <property type="match status" value="1"/>
</dbReference>
<dbReference type="PANTHER" id="PTHR43280:SF2">
    <property type="entry name" value="HTH-TYPE TRANSCRIPTIONAL REGULATOR EXSA"/>
    <property type="match status" value="1"/>
</dbReference>
<keyword evidence="2" id="KW-0238">DNA-binding</keyword>
<dbReference type="GO" id="GO:0043565">
    <property type="term" value="F:sequence-specific DNA binding"/>
    <property type="evidence" value="ECO:0007669"/>
    <property type="project" value="InterPro"/>
</dbReference>
<dbReference type="RefSeq" id="WP_160130458.1">
    <property type="nucleotide sequence ID" value="NZ_CP019288.1"/>
</dbReference>
<dbReference type="Gene3D" id="1.25.40.10">
    <property type="entry name" value="Tetratricopeptide repeat domain"/>
    <property type="match status" value="1"/>
</dbReference>
<dbReference type="InterPro" id="IPR018060">
    <property type="entry name" value="HTH_AraC"/>
</dbReference>
<dbReference type="Proteomes" id="UP000464657">
    <property type="component" value="Chromosome"/>
</dbReference>
<dbReference type="KEGG" id="kan:IMCC3317_32530"/>
<dbReference type="SUPFAM" id="SSF46689">
    <property type="entry name" value="Homeodomain-like"/>
    <property type="match status" value="1"/>
</dbReference>
<keyword evidence="4" id="KW-1133">Transmembrane helix</keyword>
<sequence>MKKILLYACLFFVGTVAFGQEKKDLLKEFENLRIKFRDTSISFEKAKILASDYLDTAKKSGEKRFIGRGYFLLALRNTNIKQKLQYLDSAIFYTENIKGDNRFPMHAYLAKGIALNYEKDYPEALNNYFLAEAAAATNGNFKYQYDIKYNIAYLKRISGNYKEAEKLFKEYIAYKKSIGSKYVEGNLQALFQLSSTYYESNQSKKATEINVQGIQIALKNNLGELYHSFVINEGINLFYKKNYKASIDSIQKGISHLEERNQLVATFYLGKNYHALGEREKAMNYFKKVDTSYNEKNDLFPPLREAYVYLIKNAQAKKNERIELYYTKQLLKIDSTIHADYKYLSKNISKNYDIPAYVANKERLIKKLQGQNKRITIERDWIAIIGGFIGLLVISLLIYYYRLKKEYEKRYNEIVEQSNSMIEEEIIVKNAKPQAVSLGIDQHIIEEVLQTLETFELGEAYLKNQISLKDVAKIVNTNSKYLSKIVNSYKGKNFTTYVNDLRIDYLVSHVQHDTKYQKYTIRAIAEEIGFSNPEGFSRAFQKKTGLKPSYFIKKVRESTQKKR</sequence>
<keyword evidence="4" id="KW-0472">Membrane</keyword>
<dbReference type="Gene3D" id="1.10.10.60">
    <property type="entry name" value="Homeodomain-like"/>
    <property type="match status" value="2"/>
</dbReference>
<dbReference type="EMBL" id="CP019288">
    <property type="protein sequence ID" value="QHI37870.1"/>
    <property type="molecule type" value="Genomic_DNA"/>
</dbReference>
<dbReference type="AlphaFoldDB" id="A0A7L4ZN03"/>
<keyword evidence="3" id="KW-0804">Transcription</keyword>
<reference evidence="6 7" key="1">
    <citation type="journal article" date="2013" name="Int. J. Syst. Evol. Microbiol.">
        <title>Kordia antarctica sp. nov., isolated from Antarctic seawater.</title>
        <authorList>
            <person name="Baek K."/>
            <person name="Choi A."/>
            <person name="Kang I."/>
            <person name="Lee K."/>
            <person name="Cho J.C."/>
        </authorList>
    </citation>
    <scope>NUCLEOTIDE SEQUENCE [LARGE SCALE GENOMIC DNA]</scope>
    <source>
        <strain evidence="6 7">IMCC3317</strain>
    </source>
</reference>
<evidence type="ECO:0000259" key="5">
    <source>
        <dbReference type="PROSITE" id="PS01124"/>
    </source>
</evidence>
<organism evidence="6 7">
    <name type="scientific">Kordia antarctica</name>
    <dbReference type="NCBI Taxonomy" id="1218801"/>
    <lineage>
        <taxon>Bacteria</taxon>
        <taxon>Pseudomonadati</taxon>
        <taxon>Bacteroidota</taxon>
        <taxon>Flavobacteriia</taxon>
        <taxon>Flavobacteriales</taxon>
        <taxon>Flavobacteriaceae</taxon>
        <taxon>Kordia</taxon>
    </lineage>
</organism>
<dbReference type="GO" id="GO:0003700">
    <property type="term" value="F:DNA-binding transcription factor activity"/>
    <property type="evidence" value="ECO:0007669"/>
    <property type="project" value="InterPro"/>
</dbReference>
<accession>A0A7L4ZN03</accession>
<evidence type="ECO:0000313" key="6">
    <source>
        <dbReference type="EMBL" id="QHI37870.1"/>
    </source>
</evidence>
<evidence type="ECO:0000256" key="1">
    <source>
        <dbReference type="ARBA" id="ARBA00023015"/>
    </source>
</evidence>